<dbReference type="Gene3D" id="3.40.50.12580">
    <property type="match status" value="1"/>
</dbReference>
<evidence type="ECO:0000313" key="1">
    <source>
        <dbReference type="EMBL" id="MXP43092.1"/>
    </source>
</evidence>
<reference evidence="1 2" key="1">
    <citation type="submission" date="2019-12" db="EMBL/GenBank/DDBJ databases">
        <title>Genomic-based taxomic classification of the family Erythrobacteraceae.</title>
        <authorList>
            <person name="Xu L."/>
        </authorList>
    </citation>
    <scope>NUCLEOTIDE SEQUENCE [LARGE SCALE GENOMIC DNA]</scope>
    <source>
        <strain evidence="1 2">KCTC 42453</strain>
    </source>
</reference>
<evidence type="ECO:0008006" key="3">
    <source>
        <dbReference type="Google" id="ProtNLM"/>
    </source>
</evidence>
<dbReference type="SUPFAM" id="SSF53756">
    <property type="entry name" value="UDP-Glycosyltransferase/glycogen phosphorylase"/>
    <property type="match status" value="1"/>
</dbReference>
<name>A0A845B094_9SPHN</name>
<evidence type="ECO:0000313" key="2">
    <source>
        <dbReference type="Proteomes" id="UP000431922"/>
    </source>
</evidence>
<dbReference type="EMBL" id="WTYL01000001">
    <property type="protein sequence ID" value="MXP43092.1"/>
    <property type="molecule type" value="Genomic_DNA"/>
</dbReference>
<keyword evidence="2" id="KW-1185">Reference proteome</keyword>
<proteinExistence type="predicted"/>
<dbReference type="OrthoDB" id="8437129at2"/>
<dbReference type="InterPro" id="IPR043148">
    <property type="entry name" value="TagF_C"/>
</dbReference>
<dbReference type="AlphaFoldDB" id="A0A845B094"/>
<gene>
    <name evidence="1" type="ORF">GRI65_01325</name>
</gene>
<dbReference type="RefSeq" id="WP_160754741.1">
    <property type="nucleotide sequence ID" value="NZ_WTYL01000001.1"/>
</dbReference>
<organism evidence="1 2">
    <name type="scientific">Allopontixanthobacter sediminis</name>
    <dbReference type="NCBI Taxonomy" id="1689985"/>
    <lineage>
        <taxon>Bacteria</taxon>
        <taxon>Pseudomonadati</taxon>
        <taxon>Pseudomonadota</taxon>
        <taxon>Alphaproteobacteria</taxon>
        <taxon>Sphingomonadales</taxon>
        <taxon>Erythrobacteraceae</taxon>
        <taxon>Allopontixanthobacter</taxon>
    </lineage>
</organism>
<protein>
    <recommendedName>
        <fullName evidence="3">CDP-Glycerol:Poly(Glycerophosphate) glycerophosphotransferase</fullName>
    </recommendedName>
</protein>
<accession>A0A845B094</accession>
<comment type="caution">
    <text evidence="1">The sequence shown here is derived from an EMBL/GenBank/DDBJ whole genome shotgun (WGS) entry which is preliminary data.</text>
</comment>
<dbReference type="Proteomes" id="UP000431922">
    <property type="component" value="Unassembled WGS sequence"/>
</dbReference>
<sequence>MTTANTAGPIRIGFLYNHEELHQVAHTAPIISRLQGLAPQIDVEVLTSSDSQTEAVISHLDPQVTLPPIRRMNAGRLVKAAEKATGGIVPLARIGGLAANRDLLGSYDALVVPETTTTLLKTRFGMQRPRLIFCPHGAGDRSISVSPDIAHFDYVLLPGDKTRERMLAGGVIRAEDHAVVGYPKFDAPHLAARTKFFDNDRPTVLYNPHFDPLLSSWHDFGLQVLEYFAAQDTYNLIFAPHVMLFQRRVLASVEHRKLRFRQEIPERYQGLPHIRIDTGSERSVDMSYTRNADLYLGDVSSQVYEFIQHPRPAIFINSHDANWRDDPSYTFWHFGQVITDVNQLPAALHQAFPIGEEYRQRQAAAFEQTFSIDPAKPSASRAADAIAAYLAREWPARFALGTTPSMKAKA</sequence>